<dbReference type="Proteomes" id="UP001206128">
    <property type="component" value="Unassembled WGS sequence"/>
</dbReference>
<proteinExistence type="predicted"/>
<evidence type="ECO:0000313" key="1">
    <source>
        <dbReference type="EMBL" id="MCP2165787.1"/>
    </source>
</evidence>
<reference evidence="1" key="1">
    <citation type="submission" date="2022-06" db="EMBL/GenBank/DDBJ databases">
        <title>Genomic Encyclopedia of Archaeal and Bacterial Type Strains, Phase II (KMG-II): from individual species to whole genera.</title>
        <authorList>
            <person name="Goeker M."/>
        </authorList>
    </citation>
    <scope>NUCLEOTIDE SEQUENCE</scope>
    <source>
        <strain evidence="1">DSM 43935</strain>
    </source>
</reference>
<evidence type="ECO:0000313" key="2">
    <source>
        <dbReference type="Proteomes" id="UP001206128"/>
    </source>
</evidence>
<dbReference type="AlphaFoldDB" id="A0AAE3KGE5"/>
<accession>A0AAE3KGE5</accession>
<dbReference type="RefSeq" id="WP_253770927.1">
    <property type="nucleotide sequence ID" value="NZ_JAMTCK010000005.1"/>
</dbReference>
<dbReference type="EMBL" id="JAMTCK010000005">
    <property type="protein sequence ID" value="MCP2165787.1"/>
    <property type="molecule type" value="Genomic_DNA"/>
</dbReference>
<keyword evidence="2" id="KW-1185">Reference proteome</keyword>
<protein>
    <submittedName>
        <fullName evidence="1">Uncharacterized protein</fullName>
    </submittedName>
</protein>
<sequence>MDFSDGLGPALNARLQLCRPDEHFFWAASCDLFYYDFPGQDAFGKPLENPLAKGVRAVGRGVGNFLATGLEVVLLDGGSDESYQKKPPPPPDHLVFGSGLGCLAHQTVARIGLEPGQPDVVLWMLTSARLAMFRTRRAPEPEPDQKPENRSLLSKAIGFGKGVVDFGKEVVEVFADNREKYGGNVEGEPVRMTAYVPVHEFPREQIAAVGVISRQLENGDEFCLRVSLADGSGVDFRLFSNDPAVAARATELTNGM</sequence>
<comment type="caution">
    <text evidence="1">The sequence shown here is derived from an EMBL/GenBank/DDBJ whole genome shotgun (WGS) entry which is preliminary data.</text>
</comment>
<name>A0AAE3KGE5_9PSEU</name>
<organism evidence="1 2">
    <name type="scientific">Goodfellowiella coeruleoviolacea</name>
    <dbReference type="NCBI Taxonomy" id="334858"/>
    <lineage>
        <taxon>Bacteria</taxon>
        <taxon>Bacillati</taxon>
        <taxon>Actinomycetota</taxon>
        <taxon>Actinomycetes</taxon>
        <taxon>Pseudonocardiales</taxon>
        <taxon>Pseudonocardiaceae</taxon>
        <taxon>Goodfellowiella</taxon>
    </lineage>
</organism>
<gene>
    <name evidence="1" type="ORF">LX83_002645</name>
</gene>